<dbReference type="STRING" id="402881.Plav_0635"/>
<dbReference type="InterPro" id="IPR009241">
    <property type="entry name" value="HigB-like"/>
</dbReference>
<dbReference type="OrthoDB" id="330810at2"/>
<evidence type="ECO:0008006" key="3">
    <source>
        <dbReference type="Google" id="ProtNLM"/>
    </source>
</evidence>
<sequence length="129" mass="14569">MKQWQVEFHEEFEAEFADLSLAVREELLARALMLEEFGPALGRPAVDTLNASKHANMKELRFEADHGVWRVAFAFDPGRKGILLVAGDKSGAGNGKRFYKQLIAKADRRFDEHLKATKQVKGKKGKNKN</sequence>
<dbReference type="AlphaFoldDB" id="A7HQS5"/>
<dbReference type="EMBL" id="CP000774">
    <property type="protein sequence ID" value="ABS62258.1"/>
    <property type="molecule type" value="Genomic_DNA"/>
</dbReference>
<proteinExistence type="predicted"/>
<dbReference type="RefSeq" id="WP_011995549.1">
    <property type="nucleotide sequence ID" value="NC_009719.1"/>
</dbReference>
<dbReference type="Proteomes" id="UP000006377">
    <property type="component" value="Chromosome"/>
</dbReference>
<organism evidence="1 2">
    <name type="scientific">Parvibaculum lavamentivorans (strain DS-1 / DSM 13023 / NCIMB 13966)</name>
    <dbReference type="NCBI Taxonomy" id="402881"/>
    <lineage>
        <taxon>Bacteria</taxon>
        <taxon>Pseudomonadati</taxon>
        <taxon>Pseudomonadota</taxon>
        <taxon>Alphaproteobacteria</taxon>
        <taxon>Hyphomicrobiales</taxon>
        <taxon>Parvibaculaceae</taxon>
        <taxon>Parvibaculum</taxon>
    </lineage>
</organism>
<evidence type="ECO:0000313" key="2">
    <source>
        <dbReference type="Proteomes" id="UP000006377"/>
    </source>
</evidence>
<dbReference type="eggNOG" id="COG4683">
    <property type="taxonomic scope" value="Bacteria"/>
</dbReference>
<accession>A7HQS5</accession>
<gene>
    <name evidence="1" type="ordered locus">Plav_0635</name>
</gene>
<dbReference type="HOGENOM" id="CLU_107454_1_0_5"/>
<evidence type="ECO:0000313" key="1">
    <source>
        <dbReference type="EMBL" id="ABS62258.1"/>
    </source>
</evidence>
<name>A7HQS5_PARL1</name>
<protein>
    <recommendedName>
        <fullName evidence="3">Addiction module toxin RelE</fullName>
    </recommendedName>
</protein>
<dbReference type="KEGG" id="pla:Plav_0635"/>
<keyword evidence="2" id="KW-1185">Reference proteome</keyword>
<dbReference type="Pfam" id="PF05973">
    <property type="entry name" value="Gp49"/>
    <property type="match status" value="1"/>
</dbReference>
<reference evidence="1 2" key="1">
    <citation type="journal article" date="2011" name="Stand. Genomic Sci.">
        <title>Complete genome sequence of Parvibaculum lavamentivorans type strain (DS-1(T)).</title>
        <authorList>
            <person name="Schleheck D."/>
            <person name="Weiss M."/>
            <person name="Pitluck S."/>
            <person name="Bruce D."/>
            <person name="Land M.L."/>
            <person name="Han S."/>
            <person name="Saunders E."/>
            <person name="Tapia R."/>
            <person name="Detter C."/>
            <person name="Brettin T."/>
            <person name="Han J."/>
            <person name="Woyke T."/>
            <person name="Goodwin L."/>
            <person name="Pennacchio L."/>
            <person name="Nolan M."/>
            <person name="Cook A.M."/>
            <person name="Kjelleberg S."/>
            <person name="Thomas T."/>
        </authorList>
    </citation>
    <scope>NUCLEOTIDE SEQUENCE [LARGE SCALE GENOMIC DNA]</scope>
    <source>
        <strain evidence="2">DS-1 / DSM 13023 / NCIMB 13966</strain>
    </source>
</reference>